<dbReference type="PANTHER" id="PTHR37984:SF8">
    <property type="entry name" value="CCHC-TYPE DOMAIN-CONTAINING PROTEIN"/>
    <property type="match status" value="1"/>
</dbReference>
<protein>
    <recommendedName>
        <fullName evidence="1">Integrase zinc-binding domain-containing protein</fullName>
    </recommendedName>
</protein>
<dbReference type="SUPFAM" id="SSF53098">
    <property type="entry name" value="Ribonuclease H-like"/>
    <property type="match status" value="1"/>
</dbReference>
<feature type="domain" description="Integrase zinc-binding" evidence="1">
    <location>
        <begin position="2"/>
        <end position="43"/>
    </location>
</feature>
<dbReference type="AlphaFoldDB" id="A0A9Q1BXZ1"/>
<keyword evidence="3" id="KW-1185">Reference proteome</keyword>
<reference evidence="2" key="1">
    <citation type="submission" date="2021-10" db="EMBL/GenBank/DDBJ databases">
        <title>Tropical sea cucumber genome reveals ecological adaptation and Cuvierian tubules defense mechanism.</title>
        <authorList>
            <person name="Chen T."/>
        </authorList>
    </citation>
    <scope>NUCLEOTIDE SEQUENCE</scope>
    <source>
        <strain evidence="2">Nanhai2018</strain>
        <tissue evidence="2">Muscle</tissue>
    </source>
</reference>
<accession>A0A9Q1BXZ1</accession>
<evidence type="ECO:0000313" key="2">
    <source>
        <dbReference type="EMBL" id="KAJ8034825.1"/>
    </source>
</evidence>
<evidence type="ECO:0000313" key="3">
    <source>
        <dbReference type="Proteomes" id="UP001152320"/>
    </source>
</evidence>
<dbReference type="EMBL" id="JAIZAY010000010">
    <property type="protein sequence ID" value="KAJ8034825.1"/>
    <property type="molecule type" value="Genomic_DNA"/>
</dbReference>
<evidence type="ECO:0000259" key="1">
    <source>
        <dbReference type="Pfam" id="PF17921"/>
    </source>
</evidence>
<gene>
    <name evidence="2" type="ORF">HOLleu_21827</name>
</gene>
<dbReference type="InterPro" id="IPR012337">
    <property type="entry name" value="RNaseH-like_sf"/>
</dbReference>
<dbReference type="PANTHER" id="PTHR37984">
    <property type="entry name" value="PROTEIN CBG26694"/>
    <property type="match status" value="1"/>
</dbReference>
<dbReference type="Gene3D" id="3.30.420.10">
    <property type="entry name" value="Ribonuclease H-like superfamily/Ribonuclease H"/>
    <property type="match status" value="1"/>
</dbReference>
<comment type="caution">
    <text evidence="2">The sequence shown here is derived from an EMBL/GenBank/DDBJ whole genome shotgun (WGS) entry which is preliminary data.</text>
</comment>
<name>A0A9Q1BXZ1_HOLLE</name>
<dbReference type="OrthoDB" id="10055530at2759"/>
<dbReference type="Pfam" id="PF17921">
    <property type="entry name" value="Integrase_H2C2"/>
    <property type="match status" value="1"/>
</dbReference>
<dbReference type="GO" id="GO:0003676">
    <property type="term" value="F:nucleic acid binding"/>
    <property type="evidence" value="ECO:0007669"/>
    <property type="project" value="InterPro"/>
</dbReference>
<sequence>MINRLHASHMGIAVCLRRACECIYWLGMNSQLRDFIEQCDTCTSLDSAQSKELLQPHEVKALPWNKVQTDIFHFNDKNYLITVDYFSGFWEIDYLPDLNASTVIHKLKAQFARHGIPRTLLYVRQWPSVFLL</sequence>
<dbReference type="Proteomes" id="UP001152320">
    <property type="component" value="Chromosome 10"/>
</dbReference>
<proteinExistence type="predicted"/>
<dbReference type="InterPro" id="IPR050951">
    <property type="entry name" value="Retrovirus_Pol_polyprotein"/>
</dbReference>
<dbReference type="InterPro" id="IPR041588">
    <property type="entry name" value="Integrase_H2C2"/>
</dbReference>
<dbReference type="Gene3D" id="1.10.340.70">
    <property type="match status" value="1"/>
</dbReference>
<dbReference type="InterPro" id="IPR036397">
    <property type="entry name" value="RNaseH_sf"/>
</dbReference>
<organism evidence="2 3">
    <name type="scientific">Holothuria leucospilota</name>
    <name type="common">Black long sea cucumber</name>
    <name type="synonym">Mertensiothuria leucospilota</name>
    <dbReference type="NCBI Taxonomy" id="206669"/>
    <lineage>
        <taxon>Eukaryota</taxon>
        <taxon>Metazoa</taxon>
        <taxon>Echinodermata</taxon>
        <taxon>Eleutherozoa</taxon>
        <taxon>Echinozoa</taxon>
        <taxon>Holothuroidea</taxon>
        <taxon>Aspidochirotacea</taxon>
        <taxon>Aspidochirotida</taxon>
        <taxon>Holothuriidae</taxon>
        <taxon>Holothuria</taxon>
    </lineage>
</organism>